<evidence type="ECO:0000256" key="3">
    <source>
        <dbReference type="ARBA" id="ARBA00023163"/>
    </source>
</evidence>
<dbReference type="InterPro" id="IPR041678">
    <property type="entry name" value="TetR_C_16"/>
</dbReference>
<evidence type="ECO:0000259" key="5">
    <source>
        <dbReference type="PROSITE" id="PS50977"/>
    </source>
</evidence>
<dbReference type="eggNOG" id="COG1309">
    <property type="taxonomic scope" value="Bacteria"/>
</dbReference>
<keyword evidence="1" id="KW-0805">Transcription regulation</keyword>
<dbReference type="InterPro" id="IPR001647">
    <property type="entry name" value="HTH_TetR"/>
</dbReference>
<feature type="DNA-binding region" description="H-T-H motif" evidence="4">
    <location>
        <begin position="42"/>
        <end position="61"/>
    </location>
</feature>
<dbReference type="Pfam" id="PF17920">
    <property type="entry name" value="TetR_C_16"/>
    <property type="match status" value="1"/>
</dbReference>
<dbReference type="PRINTS" id="PR00455">
    <property type="entry name" value="HTHTETR"/>
</dbReference>
<comment type="caution">
    <text evidence="6">The sequence shown here is derived from an EMBL/GenBank/DDBJ whole genome shotgun (WGS) entry which is preliminary data.</text>
</comment>
<dbReference type="Proteomes" id="UP000011682">
    <property type="component" value="Unassembled WGS sequence"/>
</dbReference>
<accession>S9P746</accession>
<sequence length="195" mass="21610">MYTSRPSDPKTSTRQRDAERTRAALISAAQTLFSTRGFANTGVREVAELAGVNSSLVNRYFGSKQGLYRETLEQVLDIIPMLQGDRRRFGENVVSIFLGVQDAPGPLMMLILSAADPEAHATSVELLHKKAIEPLARWLGPPDAEGRAARLNILWSGFLMSWRLLPLPQLAEVRHSSTRRWLEAAIQAIVDEGES</sequence>
<name>S9P746_CYSF2</name>
<dbReference type="PROSITE" id="PS50977">
    <property type="entry name" value="HTH_TETR_2"/>
    <property type="match status" value="1"/>
</dbReference>
<dbReference type="EMBL" id="ANAH02000020">
    <property type="protein sequence ID" value="EPX58996.1"/>
    <property type="molecule type" value="Genomic_DNA"/>
</dbReference>
<reference evidence="6" key="1">
    <citation type="submission" date="2013-05" db="EMBL/GenBank/DDBJ databases">
        <title>Genome assembly of Cystobacter fuscus DSM 2262.</title>
        <authorList>
            <person name="Sharma G."/>
            <person name="Khatri I."/>
            <person name="Kaur C."/>
            <person name="Mayilraj S."/>
            <person name="Subramanian S."/>
        </authorList>
    </citation>
    <scope>NUCLEOTIDE SEQUENCE [LARGE SCALE GENOMIC DNA]</scope>
    <source>
        <strain evidence="6">DSM 2262</strain>
    </source>
</reference>
<dbReference type="SUPFAM" id="SSF48498">
    <property type="entry name" value="Tetracyclin repressor-like, C-terminal domain"/>
    <property type="match status" value="1"/>
</dbReference>
<dbReference type="InterPro" id="IPR036271">
    <property type="entry name" value="Tet_transcr_reg_TetR-rel_C_sf"/>
</dbReference>
<keyword evidence="7" id="KW-1185">Reference proteome</keyword>
<gene>
    <name evidence="6" type="ORF">D187_003373</name>
</gene>
<dbReference type="SUPFAM" id="SSF46689">
    <property type="entry name" value="Homeodomain-like"/>
    <property type="match status" value="1"/>
</dbReference>
<proteinExistence type="predicted"/>
<dbReference type="PANTHER" id="PTHR30055:SF234">
    <property type="entry name" value="HTH-TYPE TRANSCRIPTIONAL REGULATOR BETI"/>
    <property type="match status" value="1"/>
</dbReference>
<dbReference type="GO" id="GO:0003700">
    <property type="term" value="F:DNA-binding transcription factor activity"/>
    <property type="evidence" value="ECO:0007669"/>
    <property type="project" value="TreeGrafter"/>
</dbReference>
<evidence type="ECO:0000256" key="2">
    <source>
        <dbReference type="ARBA" id="ARBA00023125"/>
    </source>
</evidence>
<evidence type="ECO:0000256" key="4">
    <source>
        <dbReference type="PROSITE-ProRule" id="PRU00335"/>
    </source>
</evidence>
<evidence type="ECO:0000313" key="7">
    <source>
        <dbReference type="Proteomes" id="UP000011682"/>
    </source>
</evidence>
<dbReference type="InterPro" id="IPR009057">
    <property type="entry name" value="Homeodomain-like_sf"/>
</dbReference>
<dbReference type="GO" id="GO:0000976">
    <property type="term" value="F:transcription cis-regulatory region binding"/>
    <property type="evidence" value="ECO:0007669"/>
    <property type="project" value="TreeGrafter"/>
</dbReference>
<dbReference type="RefSeq" id="WP_020918370.1">
    <property type="nucleotide sequence ID" value="NZ_ANAH02000020.1"/>
</dbReference>
<protein>
    <submittedName>
        <fullName evidence="6">Transcriptional regulator, TetR family</fullName>
    </submittedName>
</protein>
<keyword evidence="2 4" id="KW-0238">DNA-binding</keyword>
<dbReference type="AlphaFoldDB" id="S9P746"/>
<dbReference type="Gene3D" id="1.10.357.10">
    <property type="entry name" value="Tetracycline Repressor, domain 2"/>
    <property type="match status" value="1"/>
</dbReference>
<keyword evidence="3" id="KW-0804">Transcription</keyword>
<dbReference type="Pfam" id="PF00440">
    <property type="entry name" value="TetR_N"/>
    <property type="match status" value="1"/>
</dbReference>
<dbReference type="InterPro" id="IPR050109">
    <property type="entry name" value="HTH-type_TetR-like_transc_reg"/>
</dbReference>
<feature type="domain" description="HTH tetR-type" evidence="5">
    <location>
        <begin position="19"/>
        <end position="79"/>
    </location>
</feature>
<organism evidence="6 7">
    <name type="scientific">Cystobacter fuscus (strain ATCC 25194 / DSM 2262 / NBRC 100088 / M29)</name>
    <dbReference type="NCBI Taxonomy" id="1242864"/>
    <lineage>
        <taxon>Bacteria</taxon>
        <taxon>Pseudomonadati</taxon>
        <taxon>Myxococcota</taxon>
        <taxon>Myxococcia</taxon>
        <taxon>Myxococcales</taxon>
        <taxon>Cystobacterineae</taxon>
        <taxon>Archangiaceae</taxon>
        <taxon>Cystobacter</taxon>
    </lineage>
</organism>
<evidence type="ECO:0000256" key="1">
    <source>
        <dbReference type="ARBA" id="ARBA00023015"/>
    </source>
</evidence>
<dbReference type="PANTHER" id="PTHR30055">
    <property type="entry name" value="HTH-TYPE TRANSCRIPTIONAL REGULATOR RUTR"/>
    <property type="match status" value="1"/>
</dbReference>
<evidence type="ECO:0000313" key="6">
    <source>
        <dbReference type="EMBL" id="EPX58996.1"/>
    </source>
</evidence>